<evidence type="ECO:0000256" key="1">
    <source>
        <dbReference type="SAM" id="Phobius"/>
    </source>
</evidence>
<dbReference type="Proteomes" id="UP000053327">
    <property type="component" value="Unassembled WGS sequence"/>
</dbReference>
<dbReference type="AlphaFoldDB" id="A0A0J9T2T5"/>
<proteinExistence type="predicted"/>
<keyword evidence="1" id="KW-1133">Transmembrane helix</keyword>
<keyword evidence="1" id="KW-0472">Membrane</keyword>
<organism evidence="2 3">
    <name type="scientific">Plasmodium vivax (strain Brazil I)</name>
    <dbReference type="NCBI Taxonomy" id="1033975"/>
    <lineage>
        <taxon>Eukaryota</taxon>
        <taxon>Sar</taxon>
        <taxon>Alveolata</taxon>
        <taxon>Apicomplexa</taxon>
        <taxon>Aconoidasida</taxon>
        <taxon>Haemosporida</taxon>
        <taxon>Plasmodiidae</taxon>
        <taxon>Plasmodium</taxon>
        <taxon>Plasmodium (Plasmodium)</taxon>
    </lineage>
</organism>
<sequence>MKYLNHYYSIYRNQVDEFSIFFQYYKNLFNNSNHKNKYKHEDGCSVHDKIYPGTTNSFKSDCITCMKYLEYLDDDISNEKEQKQGIIYLYFWLRYYELQNNINNVKTLDSINTLMDSYEKISSNYSNIQNVYNNHIKSILNDELNVELNNELSDLFYIYEKFDNFQKNKVCTDTKCTCAKECVQKYMSSIKKCSTYRYFCNELEKFRKKYNDYKISETDCPEVDSYLPSYRNFSTSVIILISFITISVLSSLLFILYKVIAIFIYLFIVQ</sequence>
<protein>
    <recommendedName>
        <fullName evidence="4">Variable surface protein</fullName>
    </recommendedName>
</protein>
<name>A0A0J9T2T5_PLAV1</name>
<reference evidence="2 3" key="1">
    <citation type="submission" date="2011-08" db="EMBL/GenBank/DDBJ databases">
        <title>The Genome Sequence of Plasmodium vivax Brazil I.</title>
        <authorList>
            <consortium name="The Broad Institute Genome Sequencing Platform"/>
            <consortium name="The Broad Institute Genome Sequencing Center for Infectious Disease"/>
            <person name="Neafsey D."/>
            <person name="Carlton J."/>
            <person name="Barnwell J."/>
            <person name="Collins W."/>
            <person name="Escalante A."/>
            <person name="Mullikin J."/>
            <person name="Saul A."/>
            <person name="Guigo R."/>
            <person name="Camara F."/>
            <person name="Young S.K."/>
            <person name="Zeng Q."/>
            <person name="Gargeya S."/>
            <person name="Fitzgerald M."/>
            <person name="Haas B."/>
            <person name="Abouelleil A."/>
            <person name="Alvarado L."/>
            <person name="Arachchi H.M."/>
            <person name="Berlin A."/>
            <person name="Brown A."/>
            <person name="Chapman S.B."/>
            <person name="Chen Z."/>
            <person name="Dunbar C."/>
            <person name="Freedman E."/>
            <person name="Gearin G."/>
            <person name="Gellesch M."/>
            <person name="Goldberg J."/>
            <person name="Griggs A."/>
            <person name="Gujja S."/>
            <person name="Heiman D."/>
            <person name="Howarth C."/>
            <person name="Larson L."/>
            <person name="Lui A."/>
            <person name="MacDonald P.J.P."/>
            <person name="Montmayeur A."/>
            <person name="Murphy C."/>
            <person name="Neiman D."/>
            <person name="Pearson M."/>
            <person name="Priest M."/>
            <person name="Roberts A."/>
            <person name="Saif S."/>
            <person name="Shea T."/>
            <person name="Shenoy N."/>
            <person name="Sisk P."/>
            <person name="Stolte C."/>
            <person name="Sykes S."/>
            <person name="Wortman J."/>
            <person name="Nusbaum C."/>
            <person name="Birren B."/>
        </authorList>
    </citation>
    <scope>NUCLEOTIDE SEQUENCE [LARGE SCALE GENOMIC DNA]</scope>
    <source>
        <strain evidence="2 3">Brazil I</strain>
    </source>
</reference>
<evidence type="ECO:0008006" key="4">
    <source>
        <dbReference type="Google" id="ProtNLM"/>
    </source>
</evidence>
<gene>
    <name evidence="2" type="ORF">PVBG_05920</name>
</gene>
<accession>A0A0J9T2T5</accession>
<keyword evidence="1" id="KW-0812">Transmembrane</keyword>
<evidence type="ECO:0000313" key="2">
    <source>
        <dbReference type="EMBL" id="KMZ89409.1"/>
    </source>
</evidence>
<dbReference type="EMBL" id="KQ234712">
    <property type="protein sequence ID" value="KMZ89409.1"/>
    <property type="molecule type" value="Genomic_DNA"/>
</dbReference>
<evidence type="ECO:0000313" key="3">
    <source>
        <dbReference type="Proteomes" id="UP000053327"/>
    </source>
</evidence>
<feature type="transmembrane region" description="Helical" evidence="1">
    <location>
        <begin position="237"/>
        <end position="268"/>
    </location>
</feature>